<protein>
    <submittedName>
        <fullName evidence="1">Uncharacterized protein</fullName>
    </submittedName>
</protein>
<organism evidence="1 2">
    <name type="scientific">Mycobacterium intracellulare 1956</name>
    <dbReference type="NCBI Taxonomy" id="1299331"/>
    <lineage>
        <taxon>Bacteria</taxon>
        <taxon>Bacillati</taxon>
        <taxon>Actinomycetota</taxon>
        <taxon>Actinomycetes</taxon>
        <taxon>Mycobacteriales</taxon>
        <taxon>Mycobacteriaceae</taxon>
        <taxon>Mycobacterium</taxon>
        <taxon>Mycobacterium avium complex (MAC)</taxon>
    </lineage>
</organism>
<accession>X8CTJ0</accession>
<proteinExistence type="predicted"/>
<name>X8CTJ0_MYCIT</name>
<evidence type="ECO:0000313" key="2">
    <source>
        <dbReference type="Proteomes" id="UP000020825"/>
    </source>
</evidence>
<gene>
    <name evidence="1" type="ORF">I550_2502</name>
</gene>
<dbReference type="AlphaFoldDB" id="X8CTJ0"/>
<dbReference type="Proteomes" id="UP000020825">
    <property type="component" value="Unassembled WGS sequence"/>
</dbReference>
<comment type="caution">
    <text evidence="1">The sequence shown here is derived from an EMBL/GenBank/DDBJ whole genome shotgun (WGS) entry which is preliminary data.</text>
</comment>
<reference evidence="1 2" key="1">
    <citation type="submission" date="2013-12" db="EMBL/GenBank/DDBJ databases">
        <authorList>
            <person name="Zelazny A."/>
            <person name="Olivier K."/>
            <person name="Holland S."/>
            <person name="Lenaerts A."/>
            <person name="Ordway D."/>
            <person name="DeGroote M.A."/>
            <person name="Parker T."/>
            <person name="Sizemore C."/>
            <person name="Tallon L.J."/>
            <person name="Sadzewicz L.K."/>
            <person name="Sengamalay N."/>
            <person name="Fraser C.M."/>
            <person name="Hine E."/>
            <person name="Shefchek K.A."/>
            <person name="Das S.P."/>
            <person name="Tettelin H."/>
        </authorList>
    </citation>
    <scope>NUCLEOTIDE SEQUENCE [LARGE SCALE GENOMIC DNA]</scope>
    <source>
        <strain evidence="1 2">1956</strain>
    </source>
</reference>
<evidence type="ECO:0000313" key="1">
    <source>
        <dbReference type="EMBL" id="EUA59354.1"/>
    </source>
</evidence>
<dbReference type="EMBL" id="JAOG01000001">
    <property type="protein sequence ID" value="EUA59354.1"/>
    <property type="molecule type" value="Genomic_DNA"/>
</dbReference>
<dbReference type="PATRIC" id="fig|1299331.3.peg.2434"/>
<sequence>MPTITSGNTNAPTMRIAERAARAIVGRSFSRMSFRGYSRTITTWYLFGHATAFRLAQHYR</sequence>